<dbReference type="RefSeq" id="WP_379582211.1">
    <property type="nucleotide sequence ID" value="NZ_JBHSQW010000005.1"/>
</dbReference>
<reference evidence="2" key="1">
    <citation type="journal article" date="2019" name="Int. J. Syst. Evol. Microbiol.">
        <title>The Global Catalogue of Microorganisms (GCM) 10K type strain sequencing project: providing services to taxonomists for standard genome sequencing and annotation.</title>
        <authorList>
            <consortium name="The Broad Institute Genomics Platform"/>
            <consortium name="The Broad Institute Genome Sequencing Center for Infectious Disease"/>
            <person name="Wu L."/>
            <person name="Ma J."/>
        </authorList>
    </citation>
    <scope>NUCLEOTIDE SEQUENCE [LARGE SCALE GENOMIC DNA]</scope>
    <source>
        <strain evidence="2">CCM 8391</strain>
    </source>
</reference>
<organism evidence="1 2">
    <name type="scientific">Pseudonocardia hispaniensis</name>
    <dbReference type="NCBI Taxonomy" id="904933"/>
    <lineage>
        <taxon>Bacteria</taxon>
        <taxon>Bacillati</taxon>
        <taxon>Actinomycetota</taxon>
        <taxon>Actinomycetes</taxon>
        <taxon>Pseudonocardiales</taxon>
        <taxon>Pseudonocardiaceae</taxon>
        <taxon>Pseudonocardia</taxon>
    </lineage>
</organism>
<dbReference type="Proteomes" id="UP001596302">
    <property type="component" value="Unassembled WGS sequence"/>
</dbReference>
<keyword evidence="2" id="KW-1185">Reference proteome</keyword>
<dbReference type="EMBL" id="JBHSQW010000005">
    <property type="protein sequence ID" value="MFC5993044.1"/>
    <property type="molecule type" value="Genomic_DNA"/>
</dbReference>
<gene>
    <name evidence="1" type="ORF">ACFQE5_02335</name>
</gene>
<accession>A0ABW1IX45</accession>
<evidence type="ECO:0000313" key="1">
    <source>
        <dbReference type="EMBL" id="MFC5993044.1"/>
    </source>
</evidence>
<comment type="caution">
    <text evidence="1">The sequence shown here is derived from an EMBL/GenBank/DDBJ whole genome shotgun (WGS) entry which is preliminary data.</text>
</comment>
<evidence type="ECO:0000313" key="2">
    <source>
        <dbReference type="Proteomes" id="UP001596302"/>
    </source>
</evidence>
<name>A0ABW1IX45_9PSEU</name>
<sequence>MVPAITVRNAIIGTVAENAMIGTAPSSVGVVGTAAASIPDLIVAAPVGPSGVTE</sequence>
<protein>
    <submittedName>
        <fullName evidence="1">Uncharacterized protein</fullName>
    </submittedName>
</protein>
<proteinExistence type="predicted"/>